<dbReference type="EMBL" id="JAMKFB020000023">
    <property type="protein sequence ID" value="KAL0157760.1"/>
    <property type="molecule type" value="Genomic_DNA"/>
</dbReference>
<accession>A0ABD0N6L9</accession>
<dbReference type="AlphaFoldDB" id="A0ABD0N6L9"/>
<sequence>MDQGSAAGTGGTFISLSDTEQRCYSGLYALCQPDSSGKPAAGKVAELFRASQLPAETLHQ</sequence>
<name>A0ABD0N6L9_CIRMR</name>
<comment type="caution">
    <text evidence="1">The sequence shown here is derived from an EMBL/GenBank/DDBJ whole genome shotgun (WGS) entry which is preliminary data.</text>
</comment>
<protein>
    <submittedName>
        <fullName evidence="1">Uncharacterized protein</fullName>
    </submittedName>
</protein>
<reference evidence="1 2" key="1">
    <citation type="submission" date="2024-05" db="EMBL/GenBank/DDBJ databases">
        <title>Genome sequencing and assembly of Indian major carp, Cirrhinus mrigala (Hamilton, 1822).</title>
        <authorList>
            <person name="Mohindra V."/>
            <person name="Chowdhury L.M."/>
            <person name="Lal K."/>
            <person name="Jena J.K."/>
        </authorList>
    </citation>
    <scope>NUCLEOTIDE SEQUENCE [LARGE SCALE GENOMIC DNA]</scope>
    <source>
        <strain evidence="1">CM1030</strain>
        <tissue evidence="1">Blood</tissue>
    </source>
</reference>
<keyword evidence="2" id="KW-1185">Reference proteome</keyword>
<dbReference type="Proteomes" id="UP001529510">
    <property type="component" value="Unassembled WGS sequence"/>
</dbReference>
<gene>
    <name evidence="1" type="ORF">M9458_045836</name>
</gene>
<evidence type="ECO:0000313" key="2">
    <source>
        <dbReference type="Proteomes" id="UP001529510"/>
    </source>
</evidence>
<feature type="non-terminal residue" evidence="1">
    <location>
        <position position="60"/>
    </location>
</feature>
<proteinExistence type="predicted"/>
<evidence type="ECO:0000313" key="1">
    <source>
        <dbReference type="EMBL" id="KAL0157760.1"/>
    </source>
</evidence>
<organism evidence="1 2">
    <name type="scientific">Cirrhinus mrigala</name>
    <name type="common">Mrigala</name>
    <dbReference type="NCBI Taxonomy" id="683832"/>
    <lineage>
        <taxon>Eukaryota</taxon>
        <taxon>Metazoa</taxon>
        <taxon>Chordata</taxon>
        <taxon>Craniata</taxon>
        <taxon>Vertebrata</taxon>
        <taxon>Euteleostomi</taxon>
        <taxon>Actinopterygii</taxon>
        <taxon>Neopterygii</taxon>
        <taxon>Teleostei</taxon>
        <taxon>Ostariophysi</taxon>
        <taxon>Cypriniformes</taxon>
        <taxon>Cyprinidae</taxon>
        <taxon>Labeoninae</taxon>
        <taxon>Labeonini</taxon>
        <taxon>Cirrhinus</taxon>
    </lineage>
</organism>